<reference evidence="1 2" key="1">
    <citation type="submission" date="2018-06" db="EMBL/GenBank/DDBJ databases">
        <authorList>
            <consortium name="Pathogen Informatics"/>
            <person name="Doyle S."/>
        </authorList>
    </citation>
    <scope>NUCLEOTIDE SEQUENCE [LARGE SCALE GENOMIC DNA]</scope>
    <source>
        <strain evidence="1 2">NCTC12272</strain>
    </source>
</reference>
<dbReference type="AlphaFoldDB" id="A0AAX2ITY9"/>
<name>A0AAX2ITY9_LEGPN</name>
<evidence type="ECO:0000313" key="1">
    <source>
        <dbReference type="EMBL" id="SQG89316.1"/>
    </source>
</evidence>
<dbReference type="Proteomes" id="UP000249566">
    <property type="component" value="Chromosome 1"/>
</dbReference>
<organism evidence="1 2">
    <name type="scientific">Legionella pneumophila subsp. pascullei</name>
    <dbReference type="NCBI Taxonomy" id="91890"/>
    <lineage>
        <taxon>Bacteria</taxon>
        <taxon>Pseudomonadati</taxon>
        <taxon>Pseudomonadota</taxon>
        <taxon>Gammaproteobacteria</taxon>
        <taxon>Legionellales</taxon>
        <taxon>Legionellaceae</taxon>
        <taxon>Legionella</taxon>
    </lineage>
</organism>
<sequence length="50" mass="5821">MWERANIMINKNNSESELISLKANSFQNVGYNYIAMQYINPITIILIIET</sequence>
<protein>
    <submittedName>
        <fullName evidence="1">Uncharacterized protein</fullName>
    </submittedName>
</protein>
<accession>A0AAX2ITY9</accession>
<dbReference type="EMBL" id="LS483412">
    <property type="protein sequence ID" value="SQG89316.1"/>
    <property type="molecule type" value="Genomic_DNA"/>
</dbReference>
<gene>
    <name evidence="1" type="ORF">NCTC12272_00491</name>
</gene>
<proteinExistence type="predicted"/>
<evidence type="ECO:0000313" key="2">
    <source>
        <dbReference type="Proteomes" id="UP000249566"/>
    </source>
</evidence>